<organism evidence="1 2">
    <name type="scientific">Saccharothrix australiensis</name>
    <dbReference type="NCBI Taxonomy" id="2072"/>
    <lineage>
        <taxon>Bacteria</taxon>
        <taxon>Bacillati</taxon>
        <taxon>Actinomycetota</taxon>
        <taxon>Actinomycetes</taxon>
        <taxon>Pseudonocardiales</taxon>
        <taxon>Pseudonocardiaceae</taxon>
        <taxon>Saccharothrix</taxon>
    </lineage>
</organism>
<evidence type="ECO:0000313" key="1">
    <source>
        <dbReference type="EMBL" id="RKT57193.1"/>
    </source>
</evidence>
<sequence>MQPWLYAVLFCALLLAIGVVVDRRARAERAGLVRPADTAGRSRAEPVAQARIDHPGAAGITERVDGRTP</sequence>
<name>A0A495W942_9PSEU</name>
<dbReference type="Proteomes" id="UP000282084">
    <property type="component" value="Unassembled WGS sequence"/>
</dbReference>
<dbReference type="AlphaFoldDB" id="A0A495W942"/>
<proteinExistence type="predicted"/>
<reference evidence="1 2" key="1">
    <citation type="submission" date="2018-10" db="EMBL/GenBank/DDBJ databases">
        <title>Sequencing the genomes of 1000 actinobacteria strains.</title>
        <authorList>
            <person name="Klenk H.-P."/>
        </authorList>
    </citation>
    <scope>NUCLEOTIDE SEQUENCE [LARGE SCALE GENOMIC DNA]</scope>
    <source>
        <strain evidence="1 2">DSM 43800</strain>
    </source>
</reference>
<dbReference type="EMBL" id="RBXO01000001">
    <property type="protein sequence ID" value="RKT57193.1"/>
    <property type="molecule type" value="Genomic_DNA"/>
</dbReference>
<comment type="caution">
    <text evidence="1">The sequence shown here is derived from an EMBL/GenBank/DDBJ whole genome shotgun (WGS) entry which is preliminary data.</text>
</comment>
<dbReference type="RefSeq" id="WP_211347152.1">
    <property type="nucleotide sequence ID" value="NZ_RBXO01000001.1"/>
</dbReference>
<keyword evidence="2" id="KW-1185">Reference proteome</keyword>
<gene>
    <name evidence="1" type="ORF">C8E97_5911</name>
</gene>
<protein>
    <submittedName>
        <fullName evidence="1">Uncharacterized protein</fullName>
    </submittedName>
</protein>
<accession>A0A495W942</accession>
<evidence type="ECO:0000313" key="2">
    <source>
        <dbReference type="Proteomes" id="UP000282084"/>
    </source>
</evidence>